<protein>
    <recommendedName>
        <fullName evidence="9">Cytochrome b561 domain-containing protein</fullName>
    </recommendedName>
</protein>
<dbReference type="Pfam" id="PF16010">
    <property type="entry name" value="CDH-cyt"/>
    <property type="match status" value="1"/>
</dbReference>
<evidence type="ECO:0000313" key="11">
    <source>
        <dbReference type="Proteomes" id="UP000178129"/>
    </source>
</evidence>
<feature type="domain" description="Cytochrome b561" evidence="9">
    <location>
        <begin position="213"/>
        <end position="337"/>
    </location>
</feature>
<evidence type="ECO:0000256" key="6">
    <source>
        <dbReference type="ARBA" id="ARBA00023136"/>
    </source>
</evidence>
<keyword evidence="5 7" id="KW-1133">Transmembrane helix</keyword>
<dbReference type="SUPFAM" id="SSF49344">
    <property type="entry name" value="CBD9-like"/>
    <property type="match status" value="1"/>
</dbReference>
<feature type="transmembrane region" description="Helical" evidence="7">
    <location>
        <begin position="246"/>
        <end position="266"/>
    </location>
</feature>
<keyword evidence="3 7" id="KW-0812">Transmembrane</keyword>
<dbReference type="InParanoid" id="A0A1E1KGA7"/>
<accession>A0A1E1KGA7</accession>
<keyword evidence="4" id="KW-0249">Electron transport</keyword>
<dbReference type="CDD" id="cd09630">
    <property type="entry name" value="CDH_like_cytochrome"/>
    <property type="match status" value="1"/>
</dbReference>
<dbReference type="AlphaFoldDB" id="A0A1E1KGA7"/>
<dbReference type="STRING" id="914237.A0A1E1KGA7"/>
<dbReference type="Proteomes" id="UP000178129">
    <property type="component" value="Unassembled WGS sequence"/>
</dbReference>
<evidence type="ECO:0000256" key="1">
    <source>
        <dbReference type="ARBA" id="ARBA00004370"/>
    </source>
</evidence>
<evidence type="ECO:0000256" key="8">
    <source>
        <dbReference type="SAM" id="SignalP"/>
    </source>
</evidence>
<evidence type="ECO:0000256" key="7">
    <source>
        <dbReference type="SAM" id="Phobius"/>
    </source>
</evidence>
<comment type="subcellular location">
    <subcellularLocation>
        <location evidence="1">Membrane</location>
    </subcellularLocation>
</comment>
<dbReference type="CDD" id="cd08760">
    <property type="entry name" value="Cyt_b561_FRRS1_like"/>
    <property type="match status" value="1"/>
</dbReference>
<dbReference type="Gene3D" id="2.60.40.1210">
    <property type="entry name" value="Cellobiose dehydrogenase, cytochrome domain"/>
    <property type="match status" value="1"/>
</dbReference>
<dbReference type="PANTHER" id="PTHR47797">
    <property type="entry name" value="DEHYDROGENASE, PUTATIVE (AFU_ORTHOLOGUE AFUA_8G05805)-RELATED"/>
    <property type="match status" value="1"/>
</dbReference>
<sequence length="386" mass="41912">MLSPISSLVLFLQLANALQFDVKGSDLQISIGLVQNSSSNAVDFHISMVSRFGTKGGWAALGTGHGMAGSLMFMMYTIDAKSPHLTIGTSHGHAQPKSNPDLPTVSVVKSLSTAGNSMQLDFVCYGCDQWPGMDVSSDAQQFIWAKRLTHVRSEKVLGIHSELAVASFGLTQGSIGFLQVNLKQAFTDRDMHPSMGATTDKVSKSMPRYAGIIHGAVLGASFMMFYPIGVVIIHGSSLRNAFTYHWILQVSLTTTCILTIGSGVYLSPSGVKFRDYLGMHQMLGGLVCCGLILQILSGYRHHVTFLRTIRKSWWSHGHIWLGRVVLTLGVVNTKMGLDCSGSQGRVVILWWTSLGAYVACLVYILVRKCGRKNAKGDESAHTLLNV</sequence>
<evidence type="ECO:0000259" key="9">
    <source>
        <dbReference type="SMART" id="SM00665"/>
    </source>
</evidence>
<evidence type="ECO:0000256" key="5">
    <source>
        <dbReference type="ARBA" id="ARBA00022989"/>
    </source>
</evidence>
<gene>
    <name evidence="10" type="ORF">RCO7_02726</name>
</gene>
<feature type="transmembrane region" description="Helical" evidence="7">
    <location>
        <begin position="278"/>
        <end position="296"/>
    </location>
</feature>
<evidence type="ECO:0000256" key="4">
    <source>
        <dbReference type="ARBA" id="ARBA00022982"/>
    </source>
</evidence>
<keyword evidence="6 7" id="KW-0472">Membrane</keyword>
<feature type="signal peptide" evidence="8">
    <location>
        <begin position="1"/>
        <end position="17"/>
    </location>
</feature>
<feature type="transmembrane region" description="Helical" evidence="7">
    <location>
        <begin position="209"/>
        <end position="234"/>
    </location>
</feature>
<comment type="caution">
    <text evidence="10">The sequence shown here is derived from an EMBL/GenBank/DDBJ whole genome shotgun (WGS) entry which is preliminary data.</text>
</comment>
<organism evidence="10 11">
    <name type="scientific">Rhynchosporium graminicola</name>
    <dbReference type="NCBI Taxonomy" id="2792576"/>
    <lineage>
        <taxon>Eukaryota</taxon>
        <taxon>Fungi</taxon>
        <taxon>Dikarya</taxon>
        <taxon>Ascomycota</taxon>
        <taxon>Pezizomycotina</taxon>
        <taxon>Leotiomycetes</taxon>
        <taxon>Helotiales</taxon>
        <taxon>Ploettnerulaceae</taxon>
        <taxon>Rhynchosporium</taxon>
    </lineage>
</organism>
<dbReference type="EMBL" id="FJUW01000012">
    <property type="protein sequence ID" value="CZS97031.1"/>
    <property type="molecule type" value="Genomic_DNA"/>
</dbReference>
<name>A0A1E1KGA7_9HELO</name>
<feature type="transmembrane region" description="Helical" evidence="7">
    <location>
        <begin position="347"/>
        <end position="366"/>
    </location>
</feature>
<proteinExistence type="predicted"/>
<evidence type="ECO:0000256" key="2">
    <source>
        <dbReference type="ARBA" id="ARBA00022448"/>
    </source>
</evidence>
<evidence type="ECO:0000256" key="3">
    <source>
        <dbReference type="ARBA" id="ARBA00022692"/>
    </source>
</evidence>
<dbReference type="PANTHER" id="PTHR47797:SF3">
    <property type="entry name" value="CYTOCHROME B561 DOMAIN-CONTAINING PROTEIN"/>
    <property type="match status" value="1"/>
</dbReference>
<reference evidence="11" key="1">
    <citation type="submission" date="2016-03" db="EMBL/GenBank/DDBJ databases">
        <authorList>
            <person name="Ploux O."/>
        </authorList>
    </citation>
    <scope>NUCLEOTIDE SEQUENCE [LARGE SCALE GENOMIC DNA]</scope>
    <source>
        <strain evidence="11">UK7</strain>
    </source>
</reference>
<keyword evidence="11" id="KW-1185">Reference proteome</keyword>
<feature type="chain" id="PRO_5009446038" description="Cytochrome b561 domain-containing protein" evidence="8">
    <location>
        <begin position="18"/>
        <end position="386"/>
    </location>
</feature>
<dbReference type="SMART" id="SM00665">
    <property type="entry name" value="B561"/>
    <property type="match status" value="1"/>
</dbReference>
<keyword evidence="2" id="KW-0813">Transport</keyword>
<dbReference type="InterPro" id="IPR015920">
    <property type="entry name" value="Cellobiose_DH-like_cyt"/>
</dbReference>
<evidence type="ECO:0000313" key="10">
    <source>
        <dbReference type="EMBL" id="CZS97031.1"/>
    </source>
</evidence>
<dbReference type="InterPro" id="IPR006593">
    <property type="entry name" value="Cyt_b561/ferric_Rdtase_TM"/>
</dbReference>
<dbReference type="GO" id="GO:0016020">
    <property type="term" value="C:membrane"/>
    <property type="evidence" value="ECO:0007669"/>
    <property type="project" value="UniProtKB-SubCell"/>
</dbReference>
<keyword evidence="8" id="KW-0732">Signal</keyword>
<feature type="transmembrane region" description="Helical" evidence="7">
    <location>
        <begin position="317"/>
        <end position="335"/>
    </location>
</feature>